<sequence>MIRLLKDLKIPGDVISNLETLKKEDIDINFRETEIRLLQETLSGLVNDRNTLKEDMATVQNSVSHLSANMVEVIDRTMETNGKVDAGNADKEEIRKSLDELQVIYDKMMSFLDKNPGILEKEITEKFELFDIDVKELKRNLNIVETELKARVSLMEKHCQKTDLKIKDIEEGMEGVEGTSEKTKEEIRGIKRKLFDLDEPMEHEAVQTEDRLYTLRQLKCIPTNQAEKAKKLLEEKRSIVIKGNPGEGKTTMSLILIENEKYKDKRVVLHSADDWKTVDMEHVNIIVLDDVFGKYDFDHGLLLKWMVYLPTIQEHVDGGRLQVIVTSRVDILSKAKDMLKSLRLFSDDFSLTLSSKNLTKSEKKDILNRELHRHDRNVNEYDKETCIDNFHGLIGFPQCCLLFASDRQLFDRGPKFFTSPKEFFLENITQLDDTRFLSLAFLFCNGEIFEENLSPETMTESSKKLLIDLASRLIISKKFASIELLRNVYDSFGELYVEKSMSYDFSLMHLVRKPRIKFTHPTVSEAVGHVLGERCCEMVVKYGDFGYLYQRTYTAEVKDSTSEKVFLPVYVYGLLAERMVHDVVNRSLVSSVVKHSALKRPDFIKKLKNELNKVNVLKDFFMTGKSRFQFYNLSKGNCVTFMQYILQGDTDVVRLVYSELLEMLACAHNTNNTPDCWRCEEKQNLLELALYYHHFEIADKLITMKACYTHISLCNAARHGDLKRVQTIRESLKKNPVFNPESVEDKLITRKACYTHISLYNAARHGDLKRLQTITESLKKNLVLDPASKEAKYALYRAYVSGDQSLIEFLLKEGIILDSRHVVNAVKHGDMNVLIKVVEHLKCYKWNPMCDDASEALANAINGEKYDVYDLLVQNGISLKMKNLPFVIMGSHISLEFLKKVIQYMKYTDNWDPKCDDASEALVVAIYRKKDDVYDLLVQDGVSLKMKSLLSIITEYYEISLESVKKVIQHLKDTDNWDPKCDVACEALEVAVCDHDVFDLLVQEGVSLQMKSILNIITDFYEISLESVEKVIQHLKDTNNWDPKCDDASKALENAINGEKYDVFDLLIQNGVSLKMKNLPGVIMDGEEISLSLQNLIQNMKDTDNWDPKCDDASDALEVAIYIEKYDVCDLLVQDGVSLKIKNLPGVIMGVDEISIGYVMKAIQHLKDTDSWDPKCDDASKALETAIREHEDDISDLLVQNGVTLEMKNLPSILIWYSAISLEFLQKVIQQMKETDKWDPTCDDASEALQNAINIKKYDVYDLLVQHGVSLKMKNLPSVLICCDAISLEFLQKVIQQMKETDKWDPKCDDASEALKNVINRKKYDAYDLLVQHGVSLKMKNLTSILIWYNGISLEFLQKVIQEMKETDKWDPTCDDGSKALINAINIKKYNVFDLLVQNGVSLKMKNLPGVIKKIDVEEISLKSLQNLIKNMKETDNWDPKCNDASDALEIAIFRKKDDVYDLLVQEGVSLKMKNLPGVIMGVDEISMRYVMKAIQNLKDTDSWDPKCDDASKALETAISEHKYDVSDFLVQNGVSLEMKNLLGVISKSKIVLVEHLQKVIQQMKDTDSWDPKCDSASEALELAIKREKYDVFHLLIQNWVSLKMKNLPSILIWCDDISLEFLQKVIQQMKETDNWDPTCDDASEALKVAINRKKYDVFHLLVQHGVSLKMKNLPSILIWCDDISLEFLQKVIQQMKESDNWDPTCDDASEALKVAINRKKYDVFHLLVQHGVS</sequence>
<dbReference type="InterPro" id="IPR049050">
    <property type="entry name" value="nSTAND3"/>
</dbReference>
<dbReference type="SMART" id="SM00248">
    <property type="entry name" value="ANK"/>
    <property type="match status" value="11"/>
</dbReference>
<protein>
    <recommendedName>
        <fullName evidence="3">Novel STAND NTPase 3 domain-containing protein</fullName>
    </recommendedName>
</protein>
<comment type="caution">
    <text evidence="4">The sequence shown here is derived from an EMBL/GenBank/DDBJ whole genome shotgun (WGS) entry which is preliminary data.</text>
</comment>
<evidence type="ECO:0000313" key="5">
    <source>
        <dbReference type="Proteomes" id="UP001634394"/>
    </source>
</evidence>
<evidence type="ECO:0000259" key="3">
    <source>
        <dbReference type="Pfam" id="PF20720"/>
    </source>
</evidence>
<name>A0ABD3VAL8_SINWO</name>
<feature type="domain" description="Novel STAND NTPase 3" evidence="3">
    <location>
        <begin position="222"/>
        <end position="372"/>
    </location>
</feature>
<organism evidence="4 5">
    <name type="scientific">Sinanodonta woodiana</name>
    <name type="common">Chinese pond mussel</name>
    <name type="synonym">Anodonta woodiana</name>
    <dbReference type="NCBI Taxonomy" id="1069815"/>
    <lineage>
        <taxon>Eukaryota</taxon>
        <taxon>Metazoa</taxon>
        <taxon>Spiralia</taxon>
        <taxon>Lophotrochozoa</taxon>
        <taxon>Mollusca</taxon>
        <taxon>Bivalvia</taxon>
        <taxon>Autobranchia</taxon>
        <taxon>Heteroconchia</taxon>
        <taxon>Palaeoheterodonta</taxon>
        <taxon>Unionida</taxon>
        <taxon>Unionoidea</taxon>
        <taxon>Unionidae</taxon>
        <taxon>Unioninae</taxon>
        <taxon>Sinanodonta</taxon>
    </lineage>
</organism>
<dbReference type="PANTHER" id="PTHR24123">
    <property type="entry name" value="ANKYRIN REPEAT-CONTAINING"/>
    <property type="match status" value="1"/>
</dbReference>
<dbReference type="EMBL" id="JBJQND010000013">
    <property type="protein sequence ID" value="KAL3857958.1"/>
    <property type="molecule type" value="Genomic_DNA"/>
</dbReference>
<reference evidence="4 5" key="1">
    <citation type="submission" date="2024-11" db="EMBL/GenBank/DDBJ databases">
        <title>Chromosome-level genome assembly of the freshwater bivalve Anodonta woodiana.</title>
        <authorList>
            <person name="Chen X."/>
        </authorList>
    </citation>
    <scope>NUCLEOTIDE SEQUENCE [LARGE SCALE GENOMIC DNA]</scope>
    <source>
        <strain evidence="4">MN2024</strain>
        <tissue evidence="4">Gills</tissue>
    </source>
</reference>
<dbReference type="PANTHER" id="PTHR24123:SF129">
    <property type="entry name" value="PROTEIN, PUTATIVE-RELATED"/>
    <property type="match status" value="1"/>
</dbReference>
<keyword evidence="1" id="KW-0677">Repeat</keyword>
<dbReference type="SUPFAM" id="SSF52540">
    <property type="entry name" value="P-loop containing nucleoside triphosphate hydrolases"/>
    <property type="match status" value="1"/>
</dbReference>
<dbReference type="InterPro" id="IPR002110">
    <property type="entry name" value="Ankyrin_rpt"/>
</dbReference>
<accession>A0ABD3VAL8</accession>
<dbReference type="InterPro" id="IPR027417">
    <property type="entry name" value="P-loop_NTPase"/>
</dbReference>
<keyword evidence="2" id="KW-0040">ANK repeat</keyword>
<gene>
    <name evidence="4" type="ORF">ACJMK2_012582</name>
</gene>
<dbReference type="InterPro" id="IPR051165">
    <property type="entry name" value="Multifunctional_ANK_Repeat"/>
</dbReference>
<proteinExistence type="predicted"/>
<evidence type="ECO:0000256" key="2">
    <source>
        <dbReference type="ARBA" id="ARBA00023043"/>
    </source>
</evidence>
<dbReference type="InterPro" id="IPR036770">
    <property type="entry name" value="Ankyrin_rpt-contain_sf"/>
</dbReference>
<evidence type="ECO:0000313" key="4">
    <source>
        <dbReference type="EMBL" id="KAL3857958.1"/>
    </source>
</evidence>
<evidence type="ECO:0000256" key="1">
    <source>
        <dbReference type="ARBA" id="ARBA00022737"/>
    </source>
</evidence>
<dbReference type="Pfam" id="PF20720">
    <property type="entry name" value="nSTAND3"/>
    <property type="match status" value="1"/>
</dbReference>
<dbReference type="Gene3D" id="1.25.40.20">
    <property type="entry name" value="Ankyrin repeat-containing domain"/>
    <property type="match status" value="3"/>
</dbReference>
<dbReference type="SUPFAM" id="SSF48403">
    <property type="entry name" value="Ankyrin repeat"/>
    <property type="match status" value="3"/>
</dbReference>
<keyword evidence="5" id="KW-1185">Reference proteome</keyword>
<dbReference type="Proteomes" id="UP001634394">
    <property type="component" value="Unassembled WGS sequence"/>
</dbReference>